<dbReference type="Gene3D" id="2.40.30.10">
    <property type="entry name" value="Translation factors"/>
    <property type="match status" value="1"/>
</dbReference>
<dbReference type="Pfam" id="PF00970">
    <property type="entry name" value="FAD_binding_6"/>
    <property type="match status" value="1"/>
</dbReference>
<keyword evidence="2" id="KW-0411">Iron-sulfur</keyword>
<feature type="region of interest" description="Disordered" evidence="3">
    <location>
        <begin position="280"/>
        <end position="317"/>
    </location>
</feature>
<keyword evidence="2" id="KW-0479">Metal-binding</keyword>
<keyword evidence="1" id="KW-0285">Flavoprotein</keyword>
<dbReference type="InterPro" id="IPR019480">
    <property type="entry name" value="Dihydroorotate_DH_Fe-S-bd"/>
</dbReference>
<gene>
    <name evidence="5" type="primary">nfnA_2</name>
    <name evidence="5" type="ORF">SBA5_70113</name>
</gene>
<feature type="binding site" evidence="2">
    <location>
        <position position="229"/>
    </location>
    <ligand>
        <name>[2Fe-2S] cluster</name>
        <dbReference type="ChEBI" id="CHEBI:190135"/>
    </ligand>
</feature>
<proteinExistence type="predicted"/>
<dbReference type="AlphaFoldDB" id="A0A2N9M0P3"/>
<keyword evidence="1" id="KW-0274">FAD</keyword>
<protein>
    <submittedName>
        <fullName evidence="5">NADH-dependent reduced ferredoxin:NADP+ oxidoreductase, alpha subunit</fullName>
    </submittedName>
</protein>
<reference evidence="6" key="1">
    <citation type="submission" date="2018-02" db="EMBL/GenBank/DDBJ databases">
        <authorList>
            <person name="Hausmann B."/>
        </authorList>
    </citation>
    <scope>NUCLEOTIDE SEQUENCE [LARGE SCALE GENOMIC DNA]</scope>
    <source>
        <strain evidence="6">Peat soil MAG SbA5</strain>
    </source>
</reference>
<dbReference type="Proteomes" id="UP000239735">
    <property type="component" value="Unassembled WGS sequence"/>
</dbReference>
<evidence type="ECO:0000256" key="2">
    <source>
        <dbReference type="PIRSR" id="PIRSR006816-2"/>
    </source>
</evidence>
<dbReference type="CDD" id="cd06219">
    <property type="entry name" value="DHOD_e_trans_like1"/>
    <property type="match status" value="1"/>
</dbReference>
<name>A0A2N9M0P3_9BACT</name>
<dbReference type="EMBL" id="OKRB01000130">
    <property type="protein sequence ID" value="SPE29023.1"/>
    <property type="molecule type" value="Genomic_DNA"/>
</dbReference>
<evidence type="ECO:0000256" key="1">
    <source>
        <dbReference type="PIRSR" id="PIRSR006816-1"/>
    </source>
</evidence>
<dbReference type="GO" id="GO:0050660">
    <property type="term" value="F:flavin adenine dinucleotide binding"/>
    <property type="evidence" value="ECO:0007669"/>
    <property type="project" value="InterPro"/>
</dbReference>
<dbReference type="InterPro" id="IPR017938">
    <property type="entry name" value="Riboflavin_synthase-like_b-brl"/>
</dbReference>
<organism evidence="5 6">
    <name type="scientific">Candidatus Sulfuritelmatomonas gaucii</name>
    <dbReference type="NCBI Taxonomy" id="2043161"/>
    <lineage>
        <taxon>Bacteria</taxon>
        <taxon>Pseudomonadati</taxon>
        <taxon>Acidobacteriota</taxon>
        <taxon>Terriglobia</taxon>
        <taxon>Terriglobales</taxon>
        <taxon>Acidobacteriaceae</taxon>
        <taxon>Candidatus Sulfuritelmatomonas</taxon>
    </lineage>
</organism>
<sequence length="317" mass="34108">MFRIVEARTVGLNIRQLTVQAPRIARKQRPGQFIILRVHAMGERIPLTIKSADPAAGTITIVVQAVGKTTSLLNCLETGDSILDVVGPLGHPSEIKNYGTALIVAGSVGTAMALPTAKALKDAGNHVIFIEGARSKDMVIFEDEVRAASHEAYILTDDGSYGEQGLVTKKLSDLVDNGPGAGRKIDFVLAVGPVPMMRAVAHVTAPLGIKTMVSLNSIMVDGTGMCGGCRVLLGNQSKFACVDGPEFDASQVNFEVLMQRNAMYRGQECQSLKAFEEHKQEQLTHQRASLAHKEKQTAPQRAQLDAVRTTSEEKHNA</sequence>
<comment type="cofactor">
    <cofactor evidence="2">
        <name>[2Fe-2S] cluster</name>
        <dbReference type="ChEBI" id="CHEBI:190135"/>
    </cofactor>
    <text evidence="2">Binds 1 [2Fe-2S] cluster per subunit.</text>
</comment>
<dbReference type="PIRSF" id="PIRSF006816">
    <property type="entry name" value="Cyc3_hyd_g"/>
    <property type="match status" value="1"/>
</dbReference>
<feature type="binding site" evidence="2">
    <location>
        <position position="226"/>
    </location>
    <ligand>
        <name>[2Fe-2S] cluster</name>
        <dbReference type="ChEBI" id="CHEBI:190135"/>
    </ligand>
</feature>
<feature type="binding site" evidence="2">
    <location>
        <position position="241"/>
    </location>
    <ligand>
        <name>[2Fe-2S] cluster</name>
        <dbReference type="ChEBI" id="CHEBI:190135"/>
    </ligand>
</feature>
<dbReference type="InterPro" id="IPR017927">
    <property type="entry name" value="FAD-bd_FR_type"/>
</dbReference>
<evidence type="ECO:0000313" key="6">
    <source>
        <dbReference type="Proteomes" id="UP000239735"/>
    </source>
</evidence>
<dbReference type="PANTHER" id="PTHR43513">
    <property type="entry name" value="DIHYDROOROTATE DEHYDROGENASE B (NAD(+)), ELECTRON TRANSFER SUBUNIT"/>
    <property type="match status" value="1"/>
</dbReference>
<dbReference type="GO" id="GO:0051537">
    <property type="term" value="F:2 iron, 2 sulfur cluster binding"/>
    <property type="evidence" value="ECO:0007669"/>
    <property type="project" value="UniProtKB-KW"/>
</dbReference>
<dbReference type="InterPro" id="IPR008333">
    <property type="entry name" value="Cbr1-like_FAD-bd_dom"/>
</dbReference>
<dbReference type="InterPro" id="IPR050353">
    <property type="entry name" value="PyrK_electron_transfer"/>
</dbReference>
<dbReference type="NCBIfam" id="NF004862">
    <property type="entry name" value="PRK06222.1"/>
    <property type="match status" value="1"/>
</dbReference>
<dbReference type="GO" id="GO:0006221">
    <property type="term" value="P:pyrimidine nucleotide biosynthetic process"/>
    <property type="evidence" value="ECO:0007669"/>
    <property type="project" value="InterPro"/>
</dbReference>
<dbReference type="SUPFAM" id="SSF63380">
    <property type="entry name" value="Riboflavin synthase domain-like"/>
    <property type="match status" value="1"/>
</dbReference>
<dbReference type="GO" id="GO:0046872">
    <property type="term" value="F:metal ion binding"/>
    <property type="evidence" value="ECO:0007669"/>
    <property type="project" value="UniProtKB-KW"/>
</dbReference>
<dbReference type="OrthoDB" id="9778346at2"/>
<dbReference type="SUPFAM" id="SSF52343">
    <property type="entry name" value="Ferredoxin reductase-like, C-terminal NADP-linked domain"/>
    <property type="match status" value="1"/>
</dbReference>
<evidence type="ECO:0000313" key="5">
    <source>
        <dbReference type="EMBL" id="SPE29023.1"/>
    </source>
</evidence>
<dbReference type="InterPro" id="IPR012165">
    <property type="entry name" value="Cyt_c3_hydrogenase_gsu"/>
</dbReference>
<evidence type="ECO:0000259" key="4">
    <source>
        <dbReference type="PROSITE" id="PS51384"/>
    </source>
</evidence>
<dbReference type="PANTHER" id="PTHR43513:SF3">
    <property type="entry name" value="DIHYDROOROTATE DEHYDROGENASE B (NAD(+)), ELECTRON TRANSFER SUBUNIT-RELATED"/>
    <property type="match status" value="1"/>
</dbReference>
<dbReference type="GO" id="GO:0016491">
    <property type="term" value="F:oxidoreductase activity"/>
    <property type="evidence" value="ECO:0007669"/>
    <property type="project" value="InterPro"/>
</dbReference>
<accession>A0A2N9M0P3</accession>
<feature type="binding site" evidence="1">
    <location>
        <begin position="62"/>
        <end position="64"/>
    </location>
    <ligand>
        <name>FAD</name>
        <dbReference type="ChEBI" id="CHEBI:57692"/>
    </ligand>
</feature>
<evidence type="ECO:0000256" key="3">
    <source>
        <dbReference type="SAM" id="MobiDB-lite"/>
    </source>
</evidence>
<feature type="domain" description="FAD-binding FR-type" evidence="4">
    <location>
        <begin position="1"/>
        <end position="95"/>
    </location>
</feature>
<dbReference type="PROSITE" id="PS51384">
    <property type="entry name" value="FAD_FR"/>
    <property type="match status" value="1"/>
</dbReference>
<keyword evidence="2" id="KW-0408">Iron</keyword>
<comment type="cofactor">
    <cofactor evidence="1">
        <name>FAD</name>
        <dbReference type="ChEBI" id="CHEBI:57692"/>
    </cofactor>
    <text evidence="1">Binds 1 FAD per subunit.</text>
</comment>
<keyword evidence="2" id="KW-0001">2Fe-2S</keyword>
<dbReference type="Pfam" id="PF10418">
    <property type="entry name" value="DHODB_Fe-S_bind"/>
    <property type="match status" value="1"/>
</dbReference>
<dbReference type="InterPro" id="IPR039261">
    <property type="entry name" value="FNR_nucleotide-bd"/>
</dbReference>
<dbReference type="Gene3D" id="3.40.50.80">
    <property type="entry name" value="Nucleotide-binding domain of ferredoxin-NADP reductase (FNR) module"/>
    <property type="match status" value="1"/>
</dbReference>